<dbReference type="PANTHER" id="PTHR43179">
    <property type="entry name" value="RHAMNOSYLTRANSFERASE WBBL"/>
    <property type="match status" value="1"/>
</dbReference>
<dbReference type="KEGG" id="dpd:Deipe_0928"/>
<sequence>MTADCERVCAVVVTFNRKDMLRMNLDGLRSQVRSVEQILVVNNACTDGTAAMIRDEFPDVTLLNLNENIGGAGGFNAGMLWAYEHGYDWVWCMDDDAIPAVGCLQELLDPAPALGDRPLILCPKIVHHDTGDLQLFHHKQITADLVDRPLAQELMQHAVVRIDANGFVGPLVNRAAIEIYGLPIREYFYQADDLEYTYRLGAHGGCYLVTGAVIFHNDKTGAVSERKLYYWRRNYTHFVRLNSHRRHFSPVQRWWVFAREALVSLYYSLALIKNYAQGYRGGFLGPVRGYVDAFFMPLDHPSSSLPTSAERPGAT</sequence>
<dbReference type="STRING" id="937777.Deipe_0928"/>
<accession>K9ZY15</accession>
<dbReference type="CDD" id="cd04185">
    <property type="entry name" value="GT_2_like_b"/>
    <property type="match status" value="1"/>
</dbReference>
<evidence type="ECO:0000313" key="6">
    <source>
        <dbReference type="Proteomes" id="UP000010467"/>
    </source>
</evidence>
<dbReference type="Gene3D" id="3.90.550.60">
    <property type="match status" value="1"/>
</dbReference>
<evidence type="ECO:0000256" key="3">
    <source>
        <dbReference type="ARBA" id="ARBA00022679"/>
    </source>
</evidence>
<dbReference type="PANTHER" id="PTHR43179:SF12">
    <property type="entry name" value="GALACTOFURANOSYLTRANSFERASE GLFT2"/>
    <property type="match status" value="1"/>
</dbReference>
<keyword evidence="3 5" id="KW-0808">Transferase</keyword>
<dbReference type="eggNOG" id="COG1216">
    <property type="taxonomic scope" value="Bacteria"/>
</dbReference>
<keyword evidence="2" id="KW-0328">Glycosyltransferase</keyword>
<dbReference type="HOGENOM" id="CLU_023845_2_1_0"/>
<gene>
    <name evidence="5" type="ordered locus">Deipe_0928</name>
</gene>
<dbReference type="AlphaFoldDB" id="K9ZY15"/>
<dbReference type="Pfam" id="PF00535">
    <property type="entry name" value="Glycos_transf_2"/>
    <property type="match status" value="1"/>
</dbReference>
<keyword evidence="6" id="KW-1185">Reference proteome</keyword>
<feature type="domain" description="Glycosyltransferase 2-like" evidence="4">
    <location>
        <begin position="10"/>
        <end position="141"/>
    </location>
</feature>
<dbReference type="Proteomes" id="UP000010467">
    <property type="component" value="Chromosome"/>
</dbReference>
<dbReference type="GO" id="GO:0016757">
    <property type="term" value="F:glycosyltransferase activity"/>
    <property type="evidence" value="ECO:0007669"/>
    <property type="project" value="UniProtKB-KW"/>
</dbReference>
<dbReference type="EMBL" id="CP003382">
    <property type="protein sequence ID" value="AFZ66496.1"/>
    <property type="molecule type" value="Genomic_DNA"/>
</dbReference>
<dbReference type="SUPFAM" id="SSF53448">
    <property type="entry name" value="Nucleotide-diphospho-sugar transferases"/>
    <property type="match status" value="1"/>
</dbReference>
<organism evidence="5 6">
    <name type="scientific">Deinococcus peraridilitoris (strain DSM 19664 / LMG 22246 / CIP 109416 / KR-200)</name>
    <dbReference type="NCBI Taxonomy" id="937777"/>
    <lineage>
        <taxon>Bacteria</taxon>
        <taxon>Thermotogati</taxon>
        <taxon>Deinococcota</taxon>
        <taxon>Deinococci</taxon>
        <taxon>Deinococcales</taxon>
        <taxon>Deinococcaceae</taxon>
        <taxon>Deinococcus</taxon>
    </lineage>
</organism>
<evidence type="ECO:0000259" key="4">
    <source>
        <dbReference type="Pfam" id="PF00535"/>
    </source>
</evidence>
<protein>
    <submittedName>
        <fullName evidence="5">Putative glycosyltransferase</fullName>
    </submittedName>
</protein>
<reference evidence="6" key="1">
    <citation type="submission" date="2012-03" db="EMBL/GenBank/DDBJ databases">
        <title>Complete sequence of chromosome of Deinococcus peraridilitoris DSM 19664.</title>
        <authorList>
            <person name="Lucas S."/>
            <person name="Copeland A."/>
            <person name="Lapidus A."/>
            <person name="Glavina del Rio T."/>
            <person name="Dalin E."/>
            <person name="Tice H."/>
            <person name="Bruce D."/>
            <person name="Goodwin L."/>
            <person name="Pitluck S."/>
            <person name="Peters L."/>
            <person name="Mikhailova N."/>
            <person name="Lu M."/>
            <person name="Kyrpides N."/>
            <person name="Mavromatis K."/>
            <person name="Ivanova N."/>
            <person name="Brettin T."/>
            <person name="Detter J.C."/>
            <person name="Han C."/>
            <person name="Larimer F."/>
            <person name="Land M."/>
            <person name="Hauser L."/>
            <person name="Markowitz V."/>
            <person name="Cheng J.-F."/>
            <person name="Hugenholtz P."/>
            <person name="Woyke T."/>
            <person name="Wu D."/>
            <person name="Pukall R."/>
            <person name="Steenblock K."/>
            <person name="Brambilla E."/>
            <person name="Klenk H.-P."/>
            <person name="Eisen J.A."/>
        </authorList>
    </citation>
    <scope>NUCLEOTIDE SEQUENCE [LARGE SCALE GENOMIC DNA]</scope>
    <source>
        <strain evidence="6">DSM 19664 / LMG 22246 / CIP 109416 / KR-200</strain>
    </source>
</reference>
<dbReference type="InterPro" id="IPR029044">
    <property type="entry name" value="Nucleotide-diphossugar_trans"/>
</dbReference>
<evidence type="ECO:0000313" key="5">
    <source>
        <dbReference type="EMBL" id="AFZ66496.1"/>
    </source>
</evidence>
<name>K9ZY15_DEIPD</name>
<evidence type="ECO:0000256" key="1">
    <source>
        <dbReference type="ARBA" id="ARBA00006739"/>
    </source>
</evidence>
<dbReference type="InterPro" id="IPR001173">
    <property type="entry name" value="Glyco_trans_2-like"/>
</dbReference>
<evidence type="ECO:0000256" key="2">
    <source>
        <dbReference type="ARBA" id="ARBA00022676"/>
    </source>
</evidence>
<comment type="similarity">
    <text evidence="1">Belongs to the glycosyltransferase 2 family.</text>
</comment>
<proteinExistence type="inferred from homology"/>